<evidence type="ECO:0000313" key="1">
    <source>
        <dbReference type="EMBL" id="WAI47430.1"/>
    </source>
</evidence>
<proteinExistence type="predicted"/>
<protein>
    <submittedName>
        <fullName evidence="1">Uncharacterized protein</fullName>
    </submittedName>
</protein>
<keyword evidence="2" id="KW-1185">Reference proteome</keyword>
<sequence>MQYPLVTLGGIPIPAEAGAPDFSRDPLQGATVVRMSDGAAVKMTHWSGKTSGQLSGSGLVPLGLDGIDYSRPLDLLLTHPRSMAQAAPSFVLPAPCRSDREPWGLALVEGRWRPVPCTRSGLNVDLVIIPGATLYMVQWMPAYRVFADPPQETMGTGHGWTLNWQEV</sequence>
<accession>A0ABY6ZTT3</accession>
<dbReference type="Proteomes" id="UP001163624">
    <property type="component" value="Chromosome"/>
</dbReference>
<organism evidence="1 2">
    <name type="scientific">Pseudomonas triclosanedens</name>
    <dbReference type="NCBI Taxonomy" id="2961893"/>
    <lineage>
        <taxon>Bacteria</taxon>
        <taxon>Pseudomonadati</taxon>
        <taxon>Pseudomonadota</taxon>
        <taxon>Gammaproteobacteria</taxon>
        <taxon>Pseudomonadales</taxon>
        <taxon>Pseudomonadaceae</taxon>
        <taxon>Pseudomonas</taxon>
    </lineage>
</organism>
<evidence type="ECO:0000313" key="2">
    <source>
        <dbReference type="Proteomes" id="UP001163624"/>
    </source>
</evidence>
<reference evidence="1" key="1">
    <citation type="submission" date="2022-11" db="EMBL/GenBank/DDBJ databases">
        <title>Pseudomonas triclosanedens sp. nov., a triclosan degrader isolated from activated sludge.</title>
        <authorList>
            <person name="Yin Y."/>
            <person name="Lu Z."/>
        </authorList>
    </citation>
    <scope>NUCLEOTIDE SEQUENCE</scope>
    <source>
        <strain evidence="1">ZM23</strain>
    </source>
</reference>
<dbReference type="EMBL" id="CP113432">
    <property type="protein sequence ID" value="WAI47430.1"/>
    <property type="molecule type" value="Genomic_DNA"/>
</dbReference>
<name>A0ABY6ZTT3_9PSED</name>
<gene>
    <name evidence="1" type="ORF">OU419_16780</name>
</gene>
<dbReference type="RefSeq" id="WP_254473713.1">
    <property type="nucleotide sequence ID" value="NZ_CP113432.1"/>
</dbReference>